<dbReference type="AlphaFoldDB" id="A0A2N5SAF0"/>
<feature type="compositionally biased region" description="Basic and acidic residues" evidence="1">
    <location>
        <begin position="291"/>
        <end position="301"/>
    </location>
</feature>
<comment type="caution">
    <text evidence="2">The sequence shown here is derived from an EMBL/GenBank/DDBJ whole genome shotgun (WGS) entry which is preliminary data.</text>
</comment>
<feature type="compositionally biased region" description="Polar residues" evidence="1">
    <location>
        <begin position="525"/>
        <end position="537"/>
    </location>
</feature>
<protein>
    <submittedName>
        <fullName evidence="2">Uncharacterized protein</fullName>
    </submittedName>
</protein>
<feature type="compositionally biased region" description="Polar residues" evidence="1">
    <location>
        <begin position="554"/>
        <end position="584"/>
    </location>
</feature>
<proteinExistence type="predicted"/>
<accession>A0A2N5SAF0</accession>
<feature type="compositionally biased region" description="Polar residues" evidence="1">
    <location>
        <begin position="470"/>
        <end position="480"/>
    </location>
</feature>
<feature type="compositionally biased region" description="Polar residues" evidence="1">
    <location>
        <begin position="388"/>
        <end position="404"/>
    </location>
</feature>
<feature type="compositionally biased region" description="Polar residues" evidence="1">
    <location>
        <begin position="819"/>
        <end position="829"/>
    </location>
</feature>
<sequence>MDTRAGGNASQPPIKHSLRFDEHMRCFEFVLENLDQCRQDDSLITSRLLSPASAHLSTILELLWEIQRKESLVQLLARGLDRHQSKTISTSSTSLPLSEKPNSTRNDTELERRIQVGKLSIMWMRLHCLQSLFTDLEANGDQQSPRWISSQRVLNRYFSLSPTSAHRTTSNPYLSRLMGSPTCAAAYIEAAHGFIKIWKALPAHLMQQSQTQSAPANKNLPILMTQLNDLAKSLNIPDTYSEPLDLIKPCAHALICQTLDWTLNAHHKAVSVTKRASLFQSRTSYPSANNHKSEEALRTESKSQVASTVEPRLSPPNTKTPPRQVASPQRLITDVKTPVLLSSQCAPPEPSEAPPTKSKKQVAPTTQPKRLLNPSTPSRQAVSPRPLATNTKTPIHPISQSAPSESHEVGPTESEKRVAPTSEPKRRVIEPPLNSKTPPRQIPSPQPSKTNAATSIHLTSRSVPPEPQEATPTSSKNQVAPKTEPQRHLTEPPLHCKTSPRQVRPAQPSKTNVAKSIHLIPPSGPSGTQKTTPTQSGKEMATPSEPKQHYTEPPLSSKTPPRQVSSPRLSQPNAATSNHSTPQPQKAPAIQSGKQVASTVEPAQPVPVPPPNFKLPPREVAPLEVAKKNAKTSIRFISYSTVTREPSDAPSTQLGPQTAPPTESEKQHAVPVQIPKAAFHVPQSPGDRSLPSSPPKRNTADKLVSSIPALACSSTPDAGQLSGHVKDQESSQTDIPPNHELTPPSQTLDGSLASSNTILSVCGIEGRVDINNSVTVRVSSAPALEELPTPAVKVSSSPAAKVSPAPEEEESTSPDKRTTQPTSEISQACCSREGSKIQPAPLPTQIPSRDQTVGSNDVNRAGNLSPNKAQLNLNNLSFNKMRHSVGPRMEGSSSSVTGRKEMMSSSNKRKRRCTESGGHERRKRLQLETIMESPHTQNLLKEFKDNPRLSKAFQQATDLAIQNESRVYHDHIPPDSEHSQSPSDSEHGSLLDDTSAELDPALIEKLKANAAQFKDKEDSEFAKILSLADRDLRKRSAC</sequence>
<gene>
    <name evidence="2" type="ORF">PCASD_22750</name>
</gene>
<feature type="compositionally biased region" description="Low complexity" evidence="1">
    <location>
        <begin position="87"/>
        <end position="101"/>
    </location>
</feature>
<feature type="compositionally biased region" description="Basic and acidic residues" evidence="1">
    <location>
        <begin position="969"/>
        <end position="990"/>
    </location>
</feature>
<dbReference type="Proteomes" id="UP000235392">
    <property type="component" value="Unassembled WGS sequence"/>
</dbReference>
<feature type="compositionally biased region" description="Polar residues" evidence="1">
    <location>
        <begin position="447"/>
        <end position="462"/>
    </location>
</feature>
<feature type="compositionally biased region" description="Basic and acidic residues" evidence="1">
    <location>
        <begin position="405"/>
        <end position="429"/>
    </location>
</feature>
<feature type="compositionally biased region" description="Pro residues" evidence="1">
    <location>
        <begin position="604"/>
        <end position="614"/>
    </location>
</feature>
<feature type="region of interest" description="Disordered" evidence="1">
    <location>
        <begin position="883"/>
        <end position="921"/>
    </location>
</feature>
<evidence type="ECO:0000313" key="3">
    <source>
        <dbReference type="Proteomes" id="UP000235392"/>
    </source>
</evidence>
<feature type="region of interest" description="Disordered" evidence="1">
    <location>
        <begin position="87"/>
        <end position="106"/>
    </location>
</feature>
<feature type="region of interest" description="Disordered" evidence="1">
    <location>
        <begin position="282"/>
        <end position="700"/>
    </location>
</feature>
<feature type="region of interest" description="Disordered" evidence="1">
    <location>
        <begin position="969"/>
        <end position="996"/>
    </location>
</feature>
<feature type="compositionally biased region" description="Low complexity" evidence="1">
    <location>
        <begin position="790"/>
        <end position="805"/>
    </location>
</feature>
<evidence type="ECO:0000313" key="2">
    <source>
        <dbReference type="EMBL" id="PLW10212.1"/>
    </source>
</evidence>
<feature type="compositionally biased region" description="Polar residues" evidence="1">
    <location>
        <begin position="743"/>
        <end position="752"/>
    </location>
</feature>
<evidence type="ECO:0000256" key="1">
    <source>
        <dbReference type="SAM" id="MobiDB-lite"/>
    </source>
</evidence>
<feature type="compositionally biased region" description="Polar residues" evidence="1">
    <location>
        <begin position="845"/>
        <end position="869"/>
    </location>
</feature>
<dbReference type="EMBL" id="PGCI01000973">
    <property type="protein sequence ID" value="PLW10212.1"/>
    <property type="molecule type" value="Genomic_DNA"/>
</dbReference>
<feature type="compositionally biased region" description="Polar residues" evidence="1">
    <location>
        <begin position="363"/>
        <end position="381"/>
    </location>
</feature>
<reference evidence="2 3" key="1">
    <citation type="submission" date="2017-11" db="EMBL/GenBank/DDBJ databases">
        <title>De novo assembly and phasing of dikaryotic genomes from two isolates of Puccinia coronata f. sp. avenae, the causal agent of oat crown rust.</title>
        <authorList>
            <person name="Miller M.E."/>
            <person name="Zhang Y."/>
            <person name="Omidvar V."/>
            <person name="Sperschneider J."/>
            <person name="Schwessinger B."/>
            <person name="Raley C."/>
            <person name="Palmer J.M."/>
            <person name="Garnica D."/>
            <person name="Upadhyaya N."/>
            <person name="Rathjen J."/>
            <person name="Taylor J.M."/>
            <person name="Park R.F."/>
            <person name="Dodds P.N."/>
            <person name="Hirsch C.D."/>
            <person name="Kianian S.F."/>
            <person name="Figueroa M."/>
        </authorList>
    </citation>
    <scope>NUCLEOTIDE SEQUENCE [LARGE SCALE GENOMIC DNA]</scope>
    <source>
        <strain evidence="2">12SD80</strain>
    </source>
</reference>
<feature type="region of interest" description="Disordered" evidence="1">
    <location>
        <begin position="788"/>
        <end position="869"/>
    </location>
</feature>
<feature type="region of interest" description="Disordered" evidence="1">
    <location>
        <begin position="712"/>
        <end position="752"/>
    </location>
</feature>
<name>A0A2N5SAF0_9BASI</name>
<organism evidence="2 3">
    <name type="scientific">Puccinia coronata f. sp. avenae</name>
    <dbReference type="NCBI Taxonomy" id="200324"/>
    <lineage>
        <taxon>Eukaryota</taxon>
        <taxon>Fungi</taxon>
        <taxon>Dikarya</taxon>
        <taxon>Basidiomycota</taxon>
        <taxon>Pucciniomycotina</taxon>
        <taxon>Pucciniomycetes</taxon>
        <taxon>Pucciniales</taxon>
        <taxon>Pucciniaceae</taxon>
        <taxon>Puccinia</taxon>
    </lineage>
</organism>
<feature type="compositionally biased region" description="Polar residues" evidence="1">
    <location>
        <begin position="638"/>
        <end position="656"/>
    </location>
</feature>